<evidence type="ECO:0000256" key="1">
    <source>
        <dbReference type="ARBA" id="ARBA00000900"/>
    </source>
</evidence>
<evidence type="ECO:0000256" key="5">
    <source>
        <dbReference type="ARBA" id="ARBA00012483"/>
    </source>
</evidence>
<dbReference type="EMBL" id="KN102705">
    <property type="protein sequence ID" value="KFO38583.1"/>
    <property type="molecule type" value="Genomic_DNA"/>
</dbReference>
<dbReference type="SUPFAM" id="SSF57850">
    <property type="entry name" value="RING/U-box"/>
    <property type="match status" value="1"/>
</dbReference>
<evidence type="ECO:0000256" key="4">
    <source>
        <dbReference type="ARBA" id="ARBA00008518"/>
    </source>
</evidence>
<dbReference type="InterPro" id="IPR027370">
    <property type="entry name" value="Znf-RING_euk"/>
</dbReference>
<dbReference type="InterPro" id="IPR050143">
    <property type="entry name" value="TRIM/RBCC"/>
</dbReference>
<dbReference type="SMART" id="SM00184">
    <property type="entry name" value="RING"/>
    <property type="match status" value="1"/>
</dbReference>
<keyword evidence="7" id="KW-0808">Transferase</keyword>
<evidence type="ECO:0000256" key="8">
    <source>
        <dbReference type="ARBA" id="ARBA00022723"/>
    </source>
</evidence>
<name>A0A091E740_FUKDA</name>
<keyword evidence="10" id="KW-0833">Ubl conjugation pathway</keyword>
<dbReference type="InterPro" id="IPR013083">
    <property type="entry name" value="Znf_RING/FYVE/PHD"/>
</dbReference>
<dbReference type="Proteomes" id="UP000028990">
    <property type="component" value="Unassembled WGS sequence"/>
</dbReference>
<dbReference type="PANTHER" id="PTHR24103">
    <property type="entry name" value="E3 UBIQUITIN-PROTEIN LIGASE TRIM"/>
    <property type="match status" value="1"/>
</dbReference>
<evidence type="ECO:0000256" key="12">
    <source>
        <dbReference type="ARBA" id="ARBA00023054"/>
    </source>
</evidence>
<dbReference type="InterPro" id="IPR017907">
    <property type="entry name" value="Znf_RING_CS"/>
</dbReference>
<dbReference type="SUPFAM" id="SSF57845">
    <property type="entry name" value="B-box zinc-binding domain"/>
    <property type="match status" value="1"/>
</dbReference>
<keyword evidence="17" id="KW-1185">Reference proteome</keyword>
<gene>
    <name evidence="16" type="ORF">H920_00012</name>
</gene>
<dbReference type="PROSITE" id="PS50089">
    <property type="entry name" value="ZF_RING_2"/>
    <property type="match status" value="1"/>
</dbReference>
<dbReference type="FunFam" id="3.30.40.10:FF:000144">
    <property type="entry name" value="Tripartite motif-containing 5 (Predicted)"/>
    <property type="match status" value="1"/>
</dbReference>
<dbReference type="Pfam" id="PF00643">
    <property type="entry name" value="zf-B_box"/>
    <property type="match status" value="1"/>
</dbReference>
<evidence type="ECO:0000313" key="16">
    <source>
        <dbReference type="EMBL" id="KFO38583.1"/>
    </source>
</evidence>
<evidence type="ECO:0000256" key="2">
    <source>
        <dbReference type="ARBA" id="ARBA00004496"/>
    </source>
</evidence>
<keyword evidence="9 13" id="KW-0863">Zinc-finger</keyword>
<comment type="catalytic activity">
    <reaction evidence="1">
        <text>S-ubiquitinyl-[E2 ubiquitin-conjugating enzyme]-L-cysteine + [acceptor protein]-L-lysine = [E2 ubiquitin-conjugating enzyme]-L-cysteine + N(6)-ubiquitinyl-[acceptor protein]-L-lysine.</text>
        <dbReference type="EC" id="2.3.2.27"/>
    </reaction>
</comment>
<dbReference type="InterPro" id="IPR001841">
    <property type="entry name" value="Znf_RING"/>
</dbReference>
<dbReference type="eggNOG" id="KOG2177">
    <property type="taxonomic scope" value="Eukaryota"/>
</dbReference>
<dbReference type="SMART" id="SM00336">
    <property type="entry name" value="BBOX"/>
    <property type="match status" value="1"/>
</dbReference>
<sequence>MASSVLVNVKEEVTCPICLELMVEPVSTDCGHSFCKLCITANCESTVQEQGVSTCPVCRVTFQFESLRPNRQVASIVEMLSGLTLFPEADHCERHGEKLLLFCKDDGKVICWLCERSQEHRGHDISLVEEAAQEYEVRDQGCGKRE</sequence>
<dbReference type="Pfam" id="PF13445">
    <property type="entry name" value="zf-RING_UBOX"/>
    <property type="match status" value="1"/>
</dbReference>
<dbReference type="PROSITE" id="PS50119">
    <property type="entry name" value="ZF_BBOX"/>
    <property type="match status" value="1"/>
</dbReference>
<keyword evidence="8" id="KW-0479">Metal-binding</keyword>
<dbReference type="Gene3D" id="3.30.40.10">
    <property type="entry name" value="Zinc/RING finger domain, C3HC4 (zinc finger)"/>
    <property type="match status" value="1"/>
</dbReference>
<feature type="domain" description="RING-type" evidence="14">
    <location>
        <begin position="15"/>
        <end position="59"/>
    </location>
</feature>
<dbReference type="InterPro" id="IPR020457">
    <property type="entry name" value="Znf_B-box_chordata"/>
</dbReference>
<dbReference type="GO" id="GO:0008270">
    <property type="term" value="F:zinc ion binding"/>
    <property type="evidence" value="ECO:0007669"/>
    <property type="project" value="UniProtKB-KW"/>
</dbReference>
<evidence type="ECO:0000256" key="3">
    <source>
        <dbReference type="ARBA" id="ARBA00004906"/>
    </source>
</evidence>
<evidence type="ECO:0000259" key="15">
    <source>
        <dbReference type="PROSITE" id="PS50119"/>
    </source>
</evidence>
<keyword evidence="11" id="KW-0862">Zinc</keyword>
<feature type="domain" description="B box-type" evidence="15">
    <location>
        <begin position="87"/>
        <end position="128"/>
    </location>
</feature>
<dbReference type="PROSITE" id="PS00518">
    <property type="entry name" value="ZF_RING_1"/>
    <property type="match status" value="1"/>
</dbReference>
<evidence type="ECO:0000313" key="17">
    <source>
        <dbReference type="Proteomes" id="UP000028990"/>
    </source>
</evidence>
<accession>A0A091E740</accession>
<dbReference type="FunFam" id="3.30.160.60:FF:000386">
    <property type="entry name" value="Tripartite motif-containing 5 (Predicted)"/>
    <property type="match status" value="1"/>
</dbReference>
<dbReference type="Gene3D" id="3.30.160.60">
    <property type="entry name" value="Classic Zinc Finger"/>
    <property type="match status" value="1"/>
</dbReference>
<evidence type="ECO:0000256" key="13">
    <source>
        <dbReference type="PROSITE-ProRule" id="PRU00024"/>
    </source>
</evidence>
<evidence type="ECO:0000256" key="9">
    <source>
        <dbReference type="ARBA" id="ARBA00022771"/>
    </source>
</evidence>
<evidence type="ECO:0000256" key="6">
    <source>
        <dbReference type="ARBA" id="ARBA00022490"/>
    </source>
</evidence>
<keyword evidence="12" id="KW-0175">Coiled coil</keyword>
<evidence type="ECO:0000256" key="11">
    <source>
        <dbReference type="ARBA" id="ARBA00022833"/>
    </source>
</evidence>
<dbReference type="PRINTS" id="PR01406">
    <property type="entry name" value="BBOXZNFINGER"/>
</dbReference>
<evidence type="ECO:0000256" key="7">
    <source>
        <dbReference type="ARBA" id="ARBA00022679"/>
    </source>
</evidence>
<protein>
    <recommendedName>
        <fullName evidence="5">RING-type E3 ubiquitin transferase</fullName>
        <ecNumber evidence="5">2.3.2.27</ecNumber>
    </recommendedName>
</protein>
<comment type="similarity">
    <text evidence="4">Belongs to the TRIM/RBCC family.</text>
</comment>
<dbReference type="InterPro" id="IPR000315">
    <property type="entry name" value="Znf_B-box"/>
</dbReference>
<dbReference type="CDD" id="cd19761">
    <property type="entry name" value="Bbox2_TRIM5-like"/>
    <property type="match status" value="1"/>
</dbReference>
<evidence type="ECO:0000256" key="10">
    <source>
        <dbReference type="ARBA" id="ARBA00022786"/>
    </source>
</evidence>
<organism evidence="16 17">
    <name type="scientific">Fukomys damarensis</name>
    <name type="common">Damaraland mole rat</name>
    <name type="synonym">Cryptomys damarensis</name>
    <dbReference type="NCBI Taxonomy" id="885580"/>
    <lineage>
        <taxon>Eukaryota</taxon>
        <taxon>Metazoa</taxon>
        <taxon>Chordata</taxon>
        <taxon>Craniata</taxon>
        <taxon>Vertebrata</taxon>
        <taxon>Euteleostomi</taxon>
        <taxon>Mammalia</taxon>
        <taxon>Eutheria</taxon>
        <taxon>Euarchontoglires</taxon>
        <taxon>Glires</taxon>
        <taxon>Rodentia</taxon>
        <taxon>Hystricomorpha</taxon>
        <taxon>Bathyergidae</taxon>
        <taxon>Fukomys</taxon>
    </lineage>
</organism>
<comment type="pathway">
    <text evidence="3">Protein modification; protein ubiquitination.</text>
</comment>
<dbReference type="AlphaFoldDB" id="A0A091E740"/>
<keyword evidence="6" id="KW-0963">Cytoplasm</keyword>
<dbReference type="EC" id="2.3.2.27" evidence="5"/>
<dbReference type="GO" id="GO:0005737">
    <property type="term" value="C:cytoplasm"/>
    <property type="evidence" value="ECO:0007669"/>
    <property type="project" value="UniProtKB-SubCell"/>
</dbReference>
<comment type="subcellular location">
    <subcellularLocation>
        <location evidence="2">Cytoplasm</location>
    </subcellularLocation>
</comment>
<dbReference type="GO" id="GO:0061630">
    <property type="term" value="F:ubiquitin protein ligase activity"/>
    <property type="evidence" value="ECO:0007669"/>
    <property type="project" value="UniProtKB-EC"/>
</dbReference>
<evidence type="ECO:0000259" key="14">
    <source>
        <dbReference type="PROSITE" id="PS50089"/>
    </source>
</evidence>
<reference evidence="16 17" key="1">
    <citation type="submission" date="2013-11" db="EMBL/GenBank/DDBJ databases">
        <title>The Damaraland mole rat (Fukomys damarensis) genome and evolution of African mole rats.</title>
        <authorList>
            <person name="Gladyshev V.N."/>
            <person name="Fang X."/>
        </authorList>
    </citation>
    <scope>NUCLEOTIDE SEQUENCE [LARGE SCALE GENOMIC DNA]</scope>
    <source>
        <tissue evidence="16">Liver</tissue>
    </source>
</reference>
<proteinExistence type="inferred from homology"/>